<comment type="caution">
    <text evidence="5">The sequence shown here is derived from an EMBL/GenBank/DDBJ whole genome shotgun (WGS) entry which is preliminary data.</text>
</comment>
<dbReference type="InterPro" id="IPR023228">
    <property type="entry name" value="SAM_OH_AdoTrfase_N_sf"/>
</dbReference>
<dbReference type="InterPro" id="IPR046469">
    <property type="entry name" value="SAM_HAT_N"/>
</dbReference>
<dbReference type="EMBL" id="FNND01000005">
    <property type="protein sequence ID" value="SDW92779.1"/>
    <property type="molecule type" value="Genomic_DNA"/>
</dbReference>
<dbReference type="Gene3D" id="2.40.30.90">
    <property type="entry name" value="Bacterial fluorinating enzyme like"/>
    <property type="match status" value="1"/>
</dbReference>
<evidence type="ECO:0000259" key="3">
    <source>
        <dbReference type="Pfam" id="PF01887"/>
    </source>
</evidence>
<dbReference type="Pfam" id="PF01887">
    <property type="entry name" value="SAM_HAT_N"/>
    <property type="match status" value="1"/>
</dbReference>
<dbReference type="InterPro" id="IPR023227">
    <property type="entry name" value="SAM_OH_AdoTrfase_C_sf"/>
</dbReference>
<protein>
    <recommendedName>
        <fullName evidence="7">S-adenosyl-l-methionine hydroxide adenosyltransferase</fullName>
    </recommendedName>
</protein>
<dbReference type="Proteomes" id="UP000182771">
    <property type="component" value="Unassembled WGS sequence"/>
</dbReference>
<reference evidence="5 6" key="1">
    <citation type="submission" date="2016-10" db="EMBL/GenBank/DDBJ databases">
        <authorList>
            <person name="Varghese N."/>
            <person name="Submissions S."/>
        </authorList>
    </citation>
    <scope>NUCLEOTIDE SEQUENCE [LARGE SCALE GENOMIC DNA]</scope>
    <source>
        <strain evidence="5 6">DSM 11449</strain>
    </source>
</reference>
<keyword evidence="6" id="KW-1185">Reference proteome</keyword>
<dbReference type="SUPFAM" id="SSF101852">
    <property type="entry name" value="Bacterial fluorinating enzyme, C-terminal domain"/>
    <property type="match status" value="1"/>
</dbReference>
<evidence type="ECO:0000256" key="1">
    <source>
        <dbReference type="ARBA" id="ARBA00022691"/>
    </source>
</evidence>
<dbReference type="InterPro" id="IPR002747">
    <property type="entry name" value="SAM_OH_AdoTrfase"/>
</dbReference>
<sequence length="290" mass="32604">MANWQFFLTFVRANEAMDNINIITLTTDFGEQDYSVGALKGQLYGLIPKARIVDISHQVDRYSITEAAYLLQGAYRHFPEGTIHIMGVNNELSAERGLLLLVYEGQYFITADNGFIALFTRNKKGAEVYLLNLEDRRSIFPTLAFSTKIAQRLCQGTPVAVLGTPYSEHLYISNFIPKVRAQRIEGSVIYIDHFGNVVSNITEALLREEAKGRRFNVYFRYQSVDNSSVEEICSQYNQKEDGLSAGNPFLVFNHLKYLEMAIDKANPKSFGGSASLMGIHVGDPVSIDFI</sequence>
<dbReference type="InterPro" id="IPR046470">
    <property type="entry name" value="SAM_HAT_C"/>
</dbReference>
<dbReference type="PANTHER" id="PTHR35092">
    <property type="entry name" value="CHLORINASE MJ1651"/>
    <property type="match status" value="1"/>
</dbReference>
<accession>A0A1H2XKF0</accession>
<dbReference type="PANTHER" id="PTHR35092:SF1">
    <property type="entry name" value="CHLORINASE MJ1651"/>
    <property type="match status" value="1"/>
</dbReference>
<dbReference type="AlphaFoldDB" id="A0A1H2XKF0"/>
<evidence type="ECO:0000313" key="5">
    <source>
        <dbReference type="EMBL" id="SDW92779.1"/>
    </source>
</evidence>
<gene>
    <name evidence="5" type="ORF">SAMN05444420_105135</name>
</gene>
<evidence type="ECO:0000259" key="4">
    <source>
        <dbReference type="Pfam" id="PF20257"/>
    </source>
</evidence>
<comment type="similarity">
    <text evidence="2">Belongs to the SAM hydrolase / SAM-dependent halogenase family.</text>
</comment>
<dbReference type="Pfam" id="PF20257">
    <property type="entry name" value="SAM_HAT_C"/>
    <property type="match status" value="1"/>
</dbReference>
<organism evidence="5 6">
    <name type="scientific">Capnocytophaga granulosa</name>
    <dbReference type="NCBI Taxonomy" id="45242"/>
    <lineage>
        <taxon>Bacteria</taxon>
        <taxon>Pseudomonadati</taxon>
        <taxon>Bacteroidota</taxon>
        <taxon>Flavobacteriia</taxon>
        <taxon>Flavobacteriales</taxon>
        <taxon>Flavobacteriaceae</taxon>
        <taxon>Capnocytophaga</taxon>
    </lineage>
</organism>
<dbReference type="PIRSF" id="PIRSF006779">
    <property type="entry name" value="UCP006779"/>
    <property type="match status" value="1"/>
</dbReference>
<name>A0A1H2XKF0_9FLAO</name>
<evidence type="ECO:0000313" key="6">
    <source>
        <dbReference type="Proteomes" id="UP000182771"/>
    </source>
</evidence>
<proteinExistence type="inferred from homology"/>
<keyword evidence="1" id="KW-0949">S-adenosyl-L-methionine</keyword>
<dbReference type="SUPFAM" id="SSF102522">
    <property type="entry name" value="Bacterial fluorinating enzyme, N-terminal domain"/>
    <property type="match status" value="1"/>
</dbReference>
<evidence type="ECO:0000256" key="2">
    <source>
        <dbReference type="ARBA" id="ARBA00024035"/>
    </source>
</evidence>
<evidence type="ECO:0008006" key="7">
    <source>
        <dbReference type="Google" id="ProtNLM"/>
    </source>
</evidence>
<feature type="domain" description="S-adenosyl-l-methionine hydroxide adenosyltransferase C-terminal" evidence="4">
    <location>
        <begin position="186"/>
        <end position="285"/>
    </location>
</feature>
<feature type="domain" description="S-adenosyl-l-methionine hydroxide adenosyltransferase N-terminal" evidence="3">
    <location>
        <begin position="23"/>
        <end position="162"/>
    </location>
</feature>
<dbReference type="Gene3D" id="3.40.50.10790">
    <property type="entry name" value="S-adenosyl-l-methionine hydroxide adenosyltransferase, N-terminal"/>
    <property type="match status" value="1"/>
</dbReference>